<keyword evidence="2" id="KW-1185">Reference proteome</keyword>
<dbReference type="AlphaFoldDB" id="W4EZN0"/>
<reference evidence="1 2" key="1">
    <citation type="journal article" date="2014" name="BMC Genomics">
        <title>Genomic comparison of sporeforming bacilli isolated from milk.</title>
        <authorList>
            <person name="Moreno Switt A.I."/>
            <person name="Andrus A.D."/>
            <person name="Ranieri M.L."/>
            <person name="Orsi R.H."/>
            <person name="Ivy R."/>
            <person name="den Bakker H.C."/>
            <person name="Martin N.H."/>
            <person name="Wiedmann M."/>
            <person name="Boor K.J."/>
        </authorList>
    </citation>
    <scope>NUCLEOTIDE SEQUENCE [LARGE SCALE GENOMIC DNA]</scope>
    <source>
        <strain evidence="1 2">FSL R5-213</strain>
    </source>
</reference>
<accession>W4EZN0</accession>
<evidence type="ECO:0000313" key="2">
    <source>
        <dbReference type="Proteomes" id="UP000019062"/>
    </source>
</evidence>
<protein>
    <submittedName>
        <fullName evidence="1">Uncharacterized protein</fullName>
    </submittedName>
</protein>
<dbReference type="EMBL" id="ASQA01000014">
    <property type="protein sequence ID" value="ETT86053.1"/>
    <property type="molecule type" value="Genomic_DNA"/>
</dbReference>
<dbReference type="Proteomes" id="UP000019062">
    <property type="component" value="Unassembled WGS sequence"/>
</dbReference>
<evidence type="ECO:0000313" key="1">
    <source>
        <dbReference type="EMBL" id="ETT86053.1"/>
    </source>
</evidence>
<name>W4EZN0_9BACL</name>
<gene>
    <name evidence="1" type="ORF">C176_09297</name>
</gene>
<sequence length="84" mass="10439">MTTISAFVEVISDFFRQSKYKEIVVLLRFFTQLFEILYKNIIEFVFKVHSNFKRQLTIEWRLFYEKFTLEIIIYVLQRNLKVQF</sequence>
<organism evidence="1 2">
    <name type="scientific">Viridibacillus arenosi FSL R5-213</name>
    <dbReference type="NCBI Taxonomy" id="1227360"/>
    <lineage>
        <taxon>Bacteria</taxon>
        <taxon>Bacillati</taxon>
        <taxon>Bacillota</taxon>
        <taxon>Bacilli</taxon>
        <taxon>Bacillales</taxon>
        <taxon>Caryophanaceae</taxon>
        <taxon>Viridibacillus</taxon>
    </lineage>
</organism>
<proteinExistence type="predicted"/>
<comment type="caution">
    <text evidence="1">The sequence shown here is derived from an EMBL/GenBank/DDBJ whole genome shotgun (WGS) entry which is preliminary data.</text>
</comment>